<evidence type="ECO:0000259" key="6">
    <source>
        <dbReference type="Pfam" id="PF00108"/>
    </source>
</evidence>
<dbReference type="PIRSF" id="PIRSF000429">
    <property type="entry name" value="Ac-CoA_Ac_transf"/>
    <property type="match status" value="1"/>
</dbReference>
<proteinExistence type="inferred from homology"/>
<dbReference type="InterPro" id="IPR002155">
    <property type="entry name" value="Thiolase"/>
</dbReference>
<feature type="active site" description="Proton acceptor" evidence="4">
    <location>
        <position position="352"/>
    </location>
</feature>
<dbReference type="Gene3D" id="3.40.47.10">
    <property type="match status" value="2"/>
</dbReference>
<evidence type="ECO:0000256" key="3">
    <source>
        <dbReference type="ARBA" id="ARBA00023315"/>
    </source>
</evidence>
<dbReference type="PANTHER" id="PTHR43365:SF1">
    <property type="entry name" value="ACETYL-COA C-ACYLTRANSFERASE"/>
    <property type="match status" value="1"/>
</dbReference>
<feature type="active site" description="Acyl-thioester intermediate" evidence="4">
    <location>
        <position position="90"/>
    </location>
</feature>
<name>A0A4R4UWZ8_9PSEU</name>
<dbReference type="PROSITE" id="PS00737">
    <property type="entry name" value="THIOLASE_2"/>
    <property type="match status" value="1"/>
</dbReference>
<evidence type="ECO:0000313" key="9">
    <source>
        <dbReference type="Proteomes" id="UP000294744"/>
    </source>
</evidence>
<feature type="domain" description="Thiolase C-terminal" evidence="7">
    <location>
        <begin position="274"/>
        <end position="395"/>
    </location>
</feature>
<evidence type="ECO:0000256" key="2">
    <source>
        <dbReference type="ARBA" id="ARBA00022679"/>
    </source>
</evidence>
<dbReference type="Proteomes" id="UP000294744">
    <property type="component" value="Unassembled WGS sequence"/>
</dbReference>
<evidence type="ECO:0000256" key="5">
    <source>
        <dbReference type="RuleBase" id="RU003557"/>
    </source>
</evidence>
<keyword evidence="3 5" id="KW-0012">Acyltransferase</keyword>
<keyword evidence="2 5" id="KW-0808">Transferase</keyword>
<dbReference type="OrthoDB" id="9764638at2"/>
<dbReference type="CDD" id="cd00751">
    <property type="entry name" value="thiolase"/>
    <property type="match status" value="1"/>
</dbReference>
<gene>
    <name evidence="8" type="ORF">E1161_00395</name>
</gene>
<reference evidence="8 9" key="1">
    <citation type="submission" date="2019-03" db="EMBL/GenBank/DDBJ databases">
        <title>Draft genome sequences of novel Actinobacteria.</title>
        <authorList>
            <person name="Sahin N."/>
            <person name="Ay H."/>
            <person name="Saygin H."/>
        </authorList>
    </citation>
    <scope>NUCLEOTIDE SEQUENCE [LARGE SCALE GENOMIC DNA]</scope>
    <source>
        <strain evidence="8 9">16K404</strain>
    </source>
</reference>
<dbReference type="PANTHER" id="PTHR43365">
    <property type="entry name" value="BLR7806 PROTEIN"/>
    <property type="match status" value="1"/>
</dbReference>
<evidence type="ECO:0000313" key="8">
    <source>
        <dbReference type="EMBL" id="TDC96731.1"/>
    </source>
</evidence>
<dbReference type="InterPro" id="IPR020616">
    <property type="entry name" value="Thiolase_N"/>
</dbReference>
<dbReference type="Pfam" id="PF02803">
    <property type="entry name" value="Thiolase_C"/>
    <property type="match status" value="1"/>
</dbReference>
<feature type="domain" description="Thiolase N-terminal" evidence="6">
    <location>
        <begin position="4"/>
        <end position="265"/>
    </location>
</feature>
<organism evidence="8 9">
    <name type="scientific">Saccharopolyspora aridisoli</name>
    <dbReference type="NCBI Taxonomy" id="2530385"/>
    <lineage>
        <taxon>Bacteria</taxon>
        <taxon>Bacillati</taxon>
        <taxon>Actinomycetota</taxon>
        <taxon>Actinomycetes</taxon>
        <taxon>Pseudonocardiales</taxon>
        <taxon>Pseudonocardiaceae</taxon>
        <taxon>Saccharopolyspora</taxon>
    </lineage>
</organism>
<protein>
    <submittedName>
        <fullName evidence="8">Thiolase family protein</fullName>
    </submittedName>
</protein>
<comment type="caution">
    <text evidence="8">The sequence shown here is derived from an EMBL/GenBank/DDBJ whole genome shotgun (WGS) entry which is preliminary data.</text>
</comment>
<dbReference type="AlphaFoldDB" id="A0A4R4UWZ8"/>
<accession>A0A4R4UWZ8</accession>
<dbReference type="EMBL" id="SMKV01000001">
    <property type="protein sequence ID" value="TDC96731.1"/>
    <property type="molecule type" value="Genomic_DNA"/>
</dbReference>
<evidence type="ECO:0000256" key="1">
    <source>
        <dbReference type="ARBA" id="ARBA00010982"/>
    </source>
</evidence>
<keyword evidence="9" id="KW-1185">Reference proteome</keyword>
<dbReference type="InterPro" id="IPR016039">
    <property type="entry name" value="Thiolase-like"/>
</dbReference>
<dbReference type="InterPro" id="IPR020617">
    <property type="entry name" value="Thiolase_C"/>
</dbReference>
<sequence length="396" mass="41124">MDAVIVDAIRTPSGKGKPGGQLSGIHPAELLTRTLRGLVERTGIDPGEVDDVIGGCVGQAGEQALNITRNAVLGAGFPESVPATTIDRQCGSSQQAAHFAAQGVLAGTYDVVIACGVESMSRVPMGTTPMGTNPRGPSMSARYPDGLVNQGVSAELIAARWKFGRDELDEFSARSHARAAQTAAGGAFDDEILPVVVTGEDGTERVVSTDETVRASTTADGLAGLRPSFADEALAKRFPEIDWRITPGNSSPLTDGASAVLIMSEAKAEALGAQPKARFHSFAVTGSDPLLMLTGVVPATRKLLDRAGVSIDEIDAYEVNEAFAPVPLLWQREFGADPARLNPRGGAIALGHPLGASGTRLLTTLVNQLQATGGRYGLQTMCEGGGMANATLVERL</sequence>
<dbReference type="Pfam" id="PF00108">
    <property type="entry name" value="Thiolase_N"/>
    <property type="match status" value="1"/>
</dbReference>
<feature type="active site" description="Proton acceptor" evidence="4">
    <location>
        <position position="382"/>
    </location>
</feature>
<evidence type="ECO:0000256" key="4">
    <source>
        <dbReference type="PIRSR" id="PIRSR000429-1"/>
    </source>
</evidence>
<comment type="similarity">
    <text evidence="1 5">Belongs to the thiolase-like superfamily. Thiolase family.</text>
</comment>
<dbReference type="GO" id="GO:0016747">
    <property type="term" value="F:acyltransferase activity, transferring groups other than amino-acyl groups"/>
    <property type="evidence" value="ECO:0007669"/>
    <property type="project" value="InterPro"/>
</dbReference>
<dbReference type="InterPro" id="IPR020613">
    <property type="entry name" value="Thiolase_CS"/>
</dbReference>
<evidence type="ECO:0000259" key="7">
    <source>
        <dbReference type="Pfam" id="PF02803"/>
    </source>
</evidence>
<dbReference type="SUPFAM" id="SSF53901">
    <property type="entry name" value="Thiolase-like"/>
    <property type="match status" value="2"/>
</dbReference>
<dbReference type="NCBIfam" id="TIGR01930">
    <property type="entry name" value="AcCoA-C-Actrans"/>
    <property type="match status" value="1"/>
</dbReference>
<dbReference type="RefSeq" id="WP_132618315.1">
    <property type="nucleotide sequence ID" value="NZ_SMKV01000001.1"/>
</dbReference>